<keyword evidence="1 2" id="KW-0694">RNA-binding</keyword>
<dbReference type="InterPro" id="IPR035979">
    <property type="entry name" value="RBD_domain_sf"/>
</dbReference>
<gene>
    <name evidence="5" type="ORF">DILT_LOCUS7331</name>
</gene>
<reference evidence="5 6" key="1">
    <citation type="submission" date="2018-11" db="EMBL/GenBank/DDBJ databases">
        <authorList>
            <consortium name="Pathogen Informatics"/>
        </authorList>
    </citation>
    <scope>NUCLEOTIDE SEQUENCE [LARGE SCALE GENOMIC DNA]</scope>
</reference>
<sequence length="223" mass="24740">MNGRQLDGKPVVLSGSAEGVTPVVTSGGKTWRSETERTLEDFDLMSIYVCRLPRSVTRTDLAQLFRTASGVKFPTLADGTCKGFCFLKYRSQDDALQAFTNLDGTLMKGVPICVNFPIKHKTNPEQPAESRKRRASESVATEEQDVAPKRVKTEANGESAKPATKVKTPGRKVNHKKPASRSSEFSIKKQAQASTKPQPKLQDYQLAKRSDNKQKRKQKKRAT</sequence>
<dbReference type="InterPro" id="IPR050502">
    <property type="entry name" value="Euk_RNA-bind_prot"/>
</dbReference>
<evidence type="ECO:0000313" key="6">
    <source>
        <dbReference type="Proteomes" id="UP000281553"/>
    </source>
</evidence>
<dbReference type="EMBL" id="UYRU01051590">
    <property type="protein sequence ID" value="VDN11500.1"/>
    <property type="molecule type" value="Genomic_DNA"/>
</dbReference>
<dbReference type="Pfam" id="PF00076">
    <property type="entry name" value="RRM_1"/>
    <property type="match status" value="1"/>
</dbReference>
<dbReference type="GO" id="GO:0003729">
    <property type="term" value="F:mRNA binding"/>
    <property type="evidence" value="ECO:0007669"/>
    <property type="project" value="TreeGrafter"/>
</dbReference>
<protein>
    <recommendedName>
        <fullName evidence="4">RRM domain-containing protein</fullName>
    </recommendedName>
</protein>
<keyword evidence="6" id="KW-1185">Reference proteome</keyword>
<dbReference type="Proteomes" id="UP000281553">
    <property type="component" value="Unassembled WGS sequence"/>
</dbReference>
<name>A0A3P7LDU8_DIBLA</name>
<feature type="compositionally biased region" description="Polar residues" evidence="3">
    <location>
        <begin position="180"/>
        <end position="197"/>
    </location>
</feature>
<feature type="compositionally biased region" description="Basic and acidic residues" evidence="3">
    <location>
        <begin position="146"/>
        <end position="155"/>
    </location>
</feature>
<dbReference type="SMART" id="SM00360">
    <property type="entry name" value="RRM"/>
    <property type="match status" value="1"/>
</dbReference>
<evidence type="ECO:0000313" key="5">
    <source>
        <dbReference type="EMBL" id="VDN11500.1"/>
    </source>
</evidence>
<proteinExistence type="predicted"/>
<dbReference type="CDD" id="cd00590">
    <property type="entry name" value="RRM_SF"/>
    <property type="match status" value="1"/>
</dbReference>
<dbReference type="PROSITE" id="PS50102">
    <property type="entry name" value="RRM"/>
    <property type="match status" value="1"/>
</dbReference>
<dbReference type="InterPro" id="IPR012677">
    <property type="entry name" value="Nucleotide-bd_a/b_plait_sf"/>
</dbReference>
<organism evidence="5 6">
    <name type="scientific">Dibothriocephalus latus</name>
    <name type="common">Fish tapeworm</name>
    <name type="synonym">Diphyllobothrium latum</name>
    <dbReference type="NCBI Taxonomy" id="60516"/>
    <lineage>
        <taxon>Eukaryota</taxon>
        <taxon>Metazoa</taxon>
        <taxon>Spiralia</taxon>
        <taxon>Lophotrochozoa</taxon>
        <taxon>Platyhelminthes</taxon>
        <taxon>Cestoda</taxon>
        <taxon>Eucestoda</taxon>
        <taxon>Diphyllobothriidea</taxon>
        <taxon>Diphyllobothriidae</taxon>
        <taxon>Dibothriocephalus</taxon>
    </lineage>
</organism>
<feature type="compositionally biased region" description="Basic residues" evidence="3">
    <location>
        <begin position="168"/>
        <end position="179"/>
    </location>
</feature>
<accession>A0A3P7LDU8</accession>
<dbReference type="InterPro" id="IPR000504">
    <property type="entry name" value="RRM_dom"/>
</dbReference>
<dbReference type="OrthoDB" id="167718at2759"/>
<feature type="compositionally biased region" description="Basic residues" evidence="3">
    <location>
        <begin position="214"/>
        <end position="223"/>
    </location>
</feature>
<feature type="domain" description="RRM" evidence="4">
    <location>
        <begin position="45"/>
        <end position="119"/>
    </location>
</feature>
<evidence type="ECO:0000256" key="2">
    <source>
        <dbReference type="PROSITE-ProRule" id="PRU00176"/>
    </source>
</evidence>
<evidence type="ECO:0000259" key="4">
    <source>
        <dbReference type="PROSITE" id="PS50102"/>
    </source>
</evidence>
<dbReference type="SUPFAM" id="SSF54928">
    <property type="entry name" value="RNA-binding domain, RBD"/>
    <property type="match status" value="1"/>
</dbReference>
<evidence type="ECO:0000256" key="1">
    <source>
        <dbReference type="ARBA" id="ARBA00022884"/>
    </source>
</evidence>
<feature type="region of interest" description="Disordered" evidence="3">
    <location>
        <begin position="119"/>
        <end position="223"/>
    </location>
</feature>
<dbReference type="PANTHER" id="PTHR48025">
    <property type="entry name" value="OS02G0815200 PROTEIN"/>
    <property type="match status" value="1"/>
</dbReference>
<evidence type="ECO:0000256" key="3">
    <source>
        <dbReference type="SAM" id="MobiDB-lite"/>
    </source>
</evidence>
<dbReference type="PANTHER" id="PTHR48025:SF1">
    <property type="entry name" value="RRM DOMAIN-CONTAINING PROTEIN"/>
    <property type="match status" value="1"/>
</dbReference>
<dbReference type="AlphaFoldDB" id="A0A3P7LDU8"/>
<dbReference type="Gene3D" id="3.30.70.330">
    <property type="match status" value="1"/>
</dbReference>